<dbReference type="FunFam" id="3.80.10.10:FF:000317">
    <property type="entry name" value="Inactive leucine-rich repeat receptor-like protein kinase"/>
    <property type="match status" value="1"/>
</dbReference>
<evidence type="ECO:0000256" key="18">
    <source>
        <dbReference type="ARBA" id="ARBA00023180"/>
    </source>
</evidence>
<dbReference type="EMBL" id="JAVIJP010000017">
    <property type="protein sequence ID" value="KAL3641347.1"/>
    <property type="molecule type" value="Genomic_DNA"/>
</dbReference>
<dbReference type="GO" id="GO:0004674">
    <property type="term" value="F:protein serine/threonine kinase activity"/>
    <property type="evidence" value="ECO:0007669"/>
    <property type="project" value="UniProtKB-KW"/>
</dbReference>
<dbReference type="InterPro" id="IPR011009">
    <property type="entry name" value="Kinase-like_dom_sf"/>
</dbReference>
<evidence type="ECO:0000313" key="26">
    <source>
        <dbReference type="Proteomes" id="UP001632038"/>
    </source>
</evidence>
<evidence type="ECO:0000256" key="21">
    <source>
        <dbReference type="PROSITE-ProRule" id="PRU10141"/>
    </source>
</evidence>
<dbReference type="PANTHER" id="PTHR27008">
    <property type="entry name" value="OS04G0122200 PROTEIN"/>
    <property type="match status" value="1"/>
</dbReference>
<dbReference type="EC" id="2.7.11.1" evidence="3"/>
<evidence type="ECO:0000256" key="15">
    <source>
        <dbReference type="ARBA" id="ARBA00022989"/>
    </source>
</evidence>
<keyword evidence="8" id="KW-0808">Transferase</keyword>
<feature type="chain" id="PRO_5044837093" description="non-specific serine/threonine protein kinase" evidence="23">
    <location>
        <begin position="31"/>
        <end position="1150"/>
    </location>
</feature>
<evidence type="ECO:0000256" key="3">
    <source>
        <dbReference type="ARBA" id="ARBA00012513"/>
    </source>
</evidence>
<dbReference type="FunFam" id="3.80.10.10:FF:000041">
    <property type="entry name" value="LRR receptor-like serine/threonine-protein kinase ERECTA"/>
    <property type="match status" value="2"/>
</dbReference>
<dbReference type="AlphaFoldDB" id="A0ABD3DI51"/>
<evidence type="ECO:0000256" key="12">
    <source>
        <dbReference type="ARBA" id="ARBA00022741"/>
    </source>
</evidence>
<keyword evidence="9 22" id="KW-0812">Transmembrane</keyword>
<keyword evidence="13" id="KW-0418">Kinase</keyword>
<reference evidence="26" key="1">
    <citation type="journal article" date="2024" name="IScience">
        <title>Strigolactones Initiate the Formation of Haustorium-like Structures in Castilleja.</title>
        <authorList>
            <person name="Buerger M."/>
            <person name="Peterson D."/>
            <person name="Chory J."/>
        </authorList>
    </citation>
    <scope>NUCLEOTIDE SEQUENCE [LARGE SCALE GENOMIC DNA]</scope>
</reference>
<dbReference type="FunFam" id="1.10.510.10:FF:000358">
    <property type="entry name" value="Putative leucine-rich repeat receptor-like serine/threonine-protein kinase"/>
    <property type="match status" value="1"/>
</dbReference>
<protein>
    <recommendedName>
        <fullName evidence="3">non-specific serine/threonine protein kinase</fullName>
        <ecNumber evidence="3">2.7.11.1</ecNumber>
    </recommendedName>
</protein>
<feature type="domain" description="Protein kinase" evidence="24">
    <location>
        <begin position="858"/>
        <end position="1137"/>
    </location>
</feature>
<evidence type="ECO:0000256" key="22">
    <source>
        <dbReference type="SAM" id="Phobius"/>
    </source>
</evidence>
<keyword evidence="26" id="KW-1185">Reference proteome</keyword>
<dbReference type="InterPro" id="IPR003591">
    <property type="entry name" value="Leu-rich_rpt_typical-subtyp"/>
</dbReference>
<evidence type="ECO:0000256" key="6">
    <source>
        <dbReference type="ARBA" id="ARBA00022553"/>
    </source>
</evidence>
<evidence type="ECO:0000256" key="13">
    <source>
        <dbReference type="ARBA" id="ARBA00022777"/>
    </source>
</evidence>
<dbReference type="Proteomes" id="UP001632038">
    <property type="component" value="Unassembled WGS sequence"/>
</dbReference>
<dbReference type="InterPro" id="IPR017441">
    <property type="entry name" value="Protein_kinase_ATP_BS"/>
</dbReference>
<dbReference type="InterPro" id="IPR008271">
    <property type="entry name" value="Ser/Thr_kinase_AS"/>
</dbReference>
<dbReference type="PROSITE" id="PS50011">
    <property type="entry name" value="PROTEIN_KINASE_DOM"/>
    <property type="match status" value="1"/>
</dbReference>
<evidence type="ECO:0000256" key="2">
    <source>
        <dbReference type="ARBA" id="ARBA00008684"/>
    </source>
</evidence>
<dbReference type="FunFam" id="3.80.10.10:FF:000095">
    <property type="entry name" value="LRR receptor-like serine/threonine-protein kinase GSO1"/>
    <property type="match status" value="1"/>
</dbReference>
<keyword evidence="6" id="KW-0597">Phosphoprotein</keyword>
<dbReference type="SUPFAM" id="SSF56112">
    <property type="entry name" value="Protein kinase-like (PK-like)"/>
    <property type="match status" value="1"/>
</dbReference>
<dbReference type="GO" id="GO:0005886">
    <property type="term" value="C:plasma membrane"/>
    <property type="evidence" value="ECO:0007669"/>
    <property type="project" value="UniProtKB-SubCell"/>
</dbReference>
<evidence type="ECO:0000259" key="24">
    <source>
        <dbReference type="PROSITE" id="PS50011"/>
    </source>
</evidence>
<dbReference type="Gene3D" id="1.10.510.10">
    <property type="entry name" value="Transferase(Phosphotransferase) domain 1"/>
    <property type="match status" value="1"/>
</dbReference>
<keyword evidence="11" id="KW-0677">Repeat</keyword>
<feature type="transmembrane region" description="Helical" evidence="22">
    <location>
        <begin position="801"/>
        <end position="821"/>
    </location>
</feature>
<dbReference type="PROSITE" id="PS51450">
    <property type="entry name" value="LRR"/>
    <property type="match status" value="1"/>
</dbReference>
<evidence type="ECO:0000256" key="19">
    <source>
        <dbReference type="ARBA" id="ARBA00047899"/>
    </source>
</evidence>
<evidence type="ECO:0000256" key="1">
    <source>
        <dbReference type="ARBA" id="ARBA00004162"/>
    </source>
</evidence>
<dbReference type="Pfam" id="PF13855">
    <property type="entry name" value="LRR_8"/>
    <property type="match status" value="2"/>
</dbReference>
<comment type="subcellular location">
    <subcellularLocation>
        <location evidence="1">Cell membrane</location>
        <topology evidence="1">Single-pass membrane protein</topology>
    </subcellularLocation>
</comment>
<evidence type="ECO:0000256" key="7">
    <source>
        <dbReference type="ARBA" id="ARBA00022614"/>
    </source>
</evidence>
<evidence type="ECO:0000256" key="8">
    <source>
        <dbReference type="ARBA" id="ARBA00022679"/>
    </source>
</evidence>
<keyword evidence="12 21" id="KW-0547">Nucleotide-binding</keyword>
<comment type="similarity">
    <text evidence="2">Belongs to the protein kinase superfamily. Ser/Thr protein kinase family.</text>
</comment>
<organism evidence="25 26">
    <name type="scientific">Castilleja foliolosa</name>
    <dbReference type="NCBI Taxonomy" id="1961234"/>
    <lineage>
        <taxon>Eukaryota</taxon>
        <taxon>Viridiplantae</taxon>
        <taxon>Streptophyta</taxon>
        <taxon>Embryophyta</taxon>
        <taxon>Tracheophyta</taxon>
        <taxon>Spermatophyta</taxon>
        <taxon>Magnoliopsida</taxon>
        <taxon>eudicotyledons</taxon>
        <taxon>Gunneridae</taxon>
        <taxon>Pentapetalae</taxon>
        <taxon>asterids</taxon>
        <taxon>lamiids</taxon>
        <taxon>Lamiales</taxon>
        <taxon>Orobanchaceae</taxon>
        <taxon>Pedicularideae</taxon>
        <taxon>Castillejinae</taxon>
        <taxon>Castilleja</taxon>
    </lineage>
</organism>
<dbReference type="SUPFAM" id="SSF52058">
    <property type="entry name" value="L domain-like"/>
    <property type="match status" value="3"/>
</dbReference>
<dbReference type="PANTHER" id="PTHR27008:SF585">
    <property type="entry name" value="PROTEIN KINASE DOMAIN-CONTAINING PROTEIN"/>
    <property type="match status" value="1"/>
</dbReference>
<keyword evidence="15 22" id="KW-1133">Transmembrane helix</keyword>
<comment type="caution">
    <text evidence="25">The sequence shown here is derived from an EMBL/GenBank/DDBJ whole genome shotgun (WGS) entry which is preliminary data.</text>
</comment>
<proteinExistence type="inferred from homology"/>
<name>A0ABD3DI51_9LAMI</name>
<keyword evidence="7" id="KW-0433">Leucine-rich repeat</keyword>
<comment type="catalytic activity">
    <reaction evidence="20">
        <text>L-seryl-[protein] + ATP = O-phospho-L-seryl-[protein] + ADP + H(+)</text>
        <dbReference type="Rhea" id="RHEA:17989"/>
        <dbReference type="Rhea" id="RHEA-COMP:9863"/>
        <dbReference type="Rhea" id="RHEA-COMP:11604"/>
        <dbReference type="ChEBI" id="CHEBI:15378"/>
        <dbReference type="ChEBI" id="CHEBI:29999"/>
        <dbReference type="ChEBI" id="CHEBI:30616"/>
        <dbReference type="ChEBI" id="CHEBI:83421"/>
        <dbReference type="ChEBI" id="CHEBI:456216"/>
        <dbReference type="EC" id="2.7.11.1"/>
    </reaction>
</comment>
<dbReference type="GO" id="GO:0005524">
    <property type="term" value="F:ATP binding"/>
    <property type="evidence" value="ECO:0007669"/>
    <property type="project" value="UniProtKB-UniRule"/>
</dbReference>
<evidence type="ECO:0000256" key="23">
    <source>
        <dbReference type="SAM" id="SignalP"/>
    </source>
</evidence>
<dbReference type="InterPro" id="IPR032675">
    <property type="entry name" value="LRR_dom_sf"/>
</dbReference>
<dbReference type="PROSITE" id="PS00108">
    <property type="entry name" value="PROTEIN_KINASE_ST"/>
    <property type="match status" value="1"/>
</dbReference>
<sequence length="1150" mass="126768">MHIYMESSCFSFTLFLLLLCSSINEPFSSATTLPNSTTDQNALLIFKNTITSDPNATLSNNWSTNTSVCNWIGVSCGNKHQRVISLNISGFDLSGTLPPHLGNLTFLRSLDISSNDFTGPIPSELSRLYRLRFINMQINSFAGYIPSWLGALPQLEILALGNNSFSGPIPSSLFTNNSRLQTLSMRFNYLNGSIPDEIGNSSSLQVLNLNNNQLTGPIPHGLFNVSSIREIRVMYNGLSGTLPSDMCNNLPNVTRLLISANQIEGQIPRNIWKCRVLEIISLSINRFSGEIPSEIGSLSMLRELFLGVNGFQGGVPAEFGNLSRLELLSLRPIPKEIGNCTSLILFELSDNYLTGGLPEELGNSEFLEFFNVRNNSLSGSIPSSIFNISTLMQVGLAYNQFTGDLGFLSESSLSNLEELYMSNNMLTGEIPSSITNASRLTILSMANNSFTGFIPNFSNLRLLQRLWLWNNHLRGAESPHQELTFLSSLANCQYLEILAISGNPLNGVLPASVGNLSSMTLHTFFAENCNINGVIPSTIANLSSLQSLLLSNNELTGVIPPTIGKLIRLQRLYLYGNRLQGYIPLDLCRSSMMVYLYLNDNMLTGPIPECLGDVRSLNDINLGSNRFNSTIPSNLWNLTDTLFLNLSSNYLTGQLPSQIASLRVVQKLDLSHNQLSGVIPRSIDSCQSLGFLSLSNNNLSGSIPPSLGNITGLSTLDLSNNNLSGTIPDSLEGLNLLQHFNVSHNNLEGEIPTGGHFSNFTSQSFLNNSALCGETRFQVARCITEDIGKSRLRKVGRLMKYILPPFIFIIILAAIIVLVLMRRQKLRRSAPAPTDDISLGVSWRRISYIELVRGTNEFSETNLLGTGGFGSVFKATLFDGLIVAVKVFNLQLERVVRSFDTECEVLSNVRHRNLVQIIGCCTNKEFKALILGYMPNGNLEKLLYSESYCLDLIQSLQIAIDVASALEYLHHGHTFPVVHCDIKPSNVLLDEEMVAHLGDFGISKLFENGETMVQTKTLATIGYAAPEYGLEGKVSTSGDVYSYGIFLLELLTRKKPTDNMFNEEMSLKDWVYKSLQENAVTEVVALGLLAREEDQNLCAKLEECASSIFSLAMKCLIVSPDQRINMIETGVSLHRIKAKVVAVQQHRTRA</sequence>
<keyword evidence="18" id="KW-0325">Glycoprotein</keyword>
<dbReference type="InterPro" id="IPR051809">
    <property type="entry name" value="Plant_receptor-like_S/T_kinase"/>
</dbReference>
<dbReference type="Pfam" id="PF00069">
    <property type="entry name" value="Pkinase"/>
    <property type="match status" value="1"/>
</dbReference>
<dbReference type="Pfam" id="PF00560">
    <property type="entry name" value="LRR_1"/>
    <property type="match status" value="6"/>
</dbReference>
<feature type="signal peptide" evidence="23">
    <location>
        <begin position="1"/>
        <end position="30"/>
    </location>
</feature>
<evidence type="ECO:0000256" key="4">
    <source>
        <dbReference type="ARBA" id="ARBA00022475"/>
    </source>
</evidence>
<dbReference type="Gene3D" id="3.80.10.10">
    <property type="entry name" value="Ribonuclease Inhibitor"/>
    <property type="match status" value="4"/>
</dbReference>
<accession>A0ABD3DI51</accession>
<evidence type="ECO:0000256" key="11">
    <source>
        <dbReference type="ARBA" id="ARBA00022737"/>
    </source>
</evidence>
<dbReference type="FunFam" id="3.30.200.20:FF:000661">
    <property type="entry name" value="Serine-threonine protein kinase plant-type"/>
    <property type="match status" value="1"/>
</dbReference>
<dbReference type="PRINTS" id="PR00019">
    <property type="entry name" value="LEURICHRPT"/>
</dbReference>
<keyword evidence="10 23" id="KW-0732">Signal</keyword>
<dbReference type="InterPro" id="IPR001611">
    <property type="entry name" value="Leu-rich_rpt"/>
</dbReference>
<evidence type="ECO:0000256" key="14">
    <source>
        <dbReference type="ARBA" id="ARBA00022840"/>
    </source>
</evidence>
<dbReference type="GO" id="GO:0051707">
    <property type="term" value="P:response to other organism"/>
    <property type="evidence" value="ECO:0007669"/>
    <property type="project" value="UniProtKB-ARBA"/>
</dbReference>
<comment type="catalytic activity">
    <reaction evidence="19">
        <text>L-threonyl-[protein] + ATP = O-phospho-L-threonyl-[protein] + ADP + H(+)</text>
        <dbReference type="Rhea" id="RHEA:46608"/>
        <dbReference type="Rhea" id="RHEA-COMP:11060"/>
        <dbReference type="Rhea" id="RHEA-COMP:11605"/>
        <dbReference type="ChEBI" id="CHEBI:15378"/>
        <dbReference type="ChEBI" id="CHEBI:30013"/>
        <dbReference type="ChEBI" id="CHEBI:30616"/>
        <dbReference type="ChEBI" id="CHEBI:61977"/>
        <dbReference type="ChEBI" id="CHEBI:456216"/>
        <dbReference type="EC" id="2.7.11.1"/>
    </reaction>
</comment>
<keyword evidence="4" id="KW-1003">Cell membrane</keyword>
<dbReference type="Pfam" id="PF08263">
    <property type="entry name" value="LRRNT_2"/>
    <property type="match status" value="1"/>
</dbReference>
<evidence type="ECO:0000256" key="17">
    <source>
        <dbReference type="ARBA" id="ARBA00023170"/>
    </source>
</evidence>
<evidence type="ECO:0000256" key="16">
    <source>
        <dbReference type="ARBA" id="ARBA00023136"/>
    </source>
</evidence>
<evidence type="ECO:0000256" key="20">
    <source>
        <dbReference type="ARBA" id="ARBA00048679"/>
    </source>
</evidence>
<dbReference type="SMART" id="SM00220">
    <property type="entry name" value="S_TKc"/>
    <property type="match status" value="1"/>
</dbReference>
<dbReference type="GO" id="GO:0006952">
    <property type="term" value="P:defense response"/>
    <property type="evidence" value="ECO:0007669"/>
    <property type="project" value="UniProtKB-ARBA"/>
</dbReference>
<dbReference type="SMART" id="SM00369">
    <property type="entry name" value="LRR_TYP"/>
    <property type="match status" value="11"/>
</dbReference>
<dbReference type="Gene3D" id="3.30.200.20">
    <property type="entry name" value="Phosphorylase Kinase, domain 1"/>
    <property type="match status" value="1"/>
</dbReference>
<keyword evidence="14 21" id="KW-0067">ATP-binding</keyword>
<dbReference type="InterPro" id="IPR000719">
    <property type="entry name" value="Prot_kinase_dom"/>
</dbReference>
<dbReference type="PROSITE" id="PS00107">
    <property type="entry name" value="PROTEIN_KINASE_ATP"/>
    <property type="match status" value="1"/>
</dbReference>
<dbReference type="InterPro" id="IPR013210">
    <property type="entry name" value="LRR_N_plant-typ"/>
</dbReference>
<feature type="binding site" evidence="21">
    <location>
        <position position="886"/>
    </location>
    <ligand>
        <name>ATP</name>
        <dbReference type="ChEBI" id="CHEBI:30616"/>
    </ligand>
</feature>
<evidence type="ECO:0000256" key="10">
    <source>
        <dbReference type="ARBA" id="ARBA00022729"/>
    </source>
</evidence>
<keyword evidence="16 22" id="KW-0472">Membrane</keyword>
<evidence type="ECO:0000256" key="5">
    <source>
        <dbReference type="ARBA" id="ARBA00022527"/>
    </source>
</evidence>
<keyword evidence="17" id="KW-0675">Receptor</keyword>
<keyword evidence="5" id="KW-0723">Serine/threonine-protein kinase</keyword>
<gene>
    <name evidence="25" type="ORF">CASFOL_016315</name>
</gene>
<evidence type="ECO:0000313" key="25">
    <source>
        <dbReference type="EMBL" id="KAL3641347.1"/>
    </source>
</evidence>
<evidence type="ECO:0000256" key="9">
    <source>
        <dbReference type="ARBA" id="ARBA00022692"/>
    </source>
</evidence>